<dbReference type="RefSeq" id="WP_045582069.1">
    <property type="nucleotide sequence ID" value="NZ_CP012401.1"/>
</dbReference>
<evidence type="ECO:0008006" key="3">
    <source>
        <dbReference type="Google" id="ProtNLM"/>
    </source>
</evidence>
<reference evidence="2" key="1">
    <citation type="submission" date="2015-08" db="EMBL/GenBank/DDBJ databases">
        <title>Complete Genome Sequence of Azospirillum thiophilum BV-S.</title>
        <authorList>
            <person name="Fomenkov A."/>
            <person name="Vincze T."/>
            <person name="Grabovich M."/>
            <person name="Dubinina G."/>
            <person name="Orlova M."/>
            <person name="Belousova E."/>
            <person name="Roberts R.J."/>
        </authorList>
    </citation>
    <scope>NUCLEOTIDE SEQUENCE [LARGE SCALE GENOMIC DNA]</scope>
    <source>
        <strain evidence="2">BV-S</strain>
    </source>
</reference>
<dbReference type="KEGG" id="ati:AL072_13810"/>
<name>A0AAC8VYY1_9PROT</name>
<dbReference type="GO" id="GO:0003677">
    <property type="term" value="F:DNA binding"/>
    <property type="evidence" value="ECO:0007669"/>
    <property type="project" value="InterPro"/>
</dbReference>
<accession>A0AAC8VYY1</accession>
<evidence type="ECO:0000313" key="2">
    <source>
        <dbReference type="Proteomes" id="UP000069935"/>
    </source>
</evidence>
<dbReference type="InterPro" id="IPR036388">
    <property type="entry name" value="WH-like_DNA-bd_sf"/>
</dbReference>
<dbReference type="InterPro" id="IPR016032">
    <property type="entry name" value="Sig_transdc_resp-reg_C-effctor"/>
</dbReference>
<reference evidence="1 2" key="2">
    <citation type="journal article" date="2016" name="Genome Announc.">
        <title>Complete Genome Sequence of a Strain of Azospirillum thiophilum Isolated from a Sulfide Spring.</title>
        <authorList>
            <person name="Fomenkov A."/>
            <person name="Vincze T."/>
            <person name="Grabovich M."/>
            <person name="Anton B.P."/>
            <person name="Dubinina G."/>
            <person name="Orlova M."/>
            <person name="Belousova E."/>
            <person name="Roberts R.J."/>
        </authorList>
    </citation>
    <scope>NUCLEOTIDE SEQUENCE [LARGE SCALE GENOMIC DNA]</scope>
    <source>
        <strain evidence="1 2">BV-S</strain>
    </source>
</reference>
<protein>
    <recommendedName>
        <fullName evidence="3">HTH luxR-type domain-containing protein</fullName>
    </recommendedName>
</protein>
<dbReference type="EMBL" id="CP012401">
    <property type="protein sequence ID" value="ALG71810.1"/>
    <property type="molecule type" value="Genomic_DNA"/>
</dbReference>
<keyword evidence="2" id="KW-1185">Reference proteome</keyword>
<proteinExistence type="predicted"/>
<dbReference type="Proteomes" id="UP000069935">
    <property type="component" value="Chromosome 1"/>
</dbReference>
<organism evidence="1 2">
    <name type="scientific">Azospirillum thiophilum</name>
    <dbReference type="NCBI Taxonomy" id="528244"/>
    <lineage>
        <taxon>Bacteria</taxon>
        <taxon>Pseudomonadati</taxon>
        <taxon>Pseudomonadota</taxon>
        <taxon>Alphaproteobacteria</taxon>
        <taxon>Rhodospirillales</taxon>
        <taxon>Azospirillaceae</taxon>
        <taxon>Azospirillum</taxon>
    </lineage>
</organism>
<dbReference type="GO" id="GO:0006355">
    <property type="term" value="P:regulation of DNA-templated transcription"/>
    <property type="evidence" value="ECO:0007669"/>
    <property type="project" value="InterPro"/>
</dbReference>
<dbReference type="Gene3D" id="1.10.10.10">
    <property type="entry name" value="Winged helix-like DNA-binding domain superfamily/Winged helix DNA-binding domain"/>
    <property type="match status" value="1"/>
</dbReference>
<dbReference type="SUPFAM" id="SSF46894">
    <property type="entry name" value="C-terminal effector domain of the bipartite response regulators"/>
    <property type="match status" value="1"/>
</dbReference>
<gene>
    <name evidence="1" type="ORF">AL072_13810</name>
</gene>
<evidence type="ECO:0000313" key="1">
    <source>
        <dbReference type="EMBL" id="ALG71810.1"/>
    </source>
</evidence>
<sequence length="359" mass="38755">MGAIMLAMDLSSDTPPSLAEMAALAVRIGSSAAVFDDSDRLSFASDHMRRVYSFVDFSRQQTFDDLLLTSLKHEVAAGAILQESPSDKLARTKMRRRVERMEFIRTFPIPQMCLHWMHHSGWSIQIRAEPKHIGLSSFFDDEIPAFGLLEALRRREEMAQRAAVLDSIDLAIAVLGPEGRVRYKNAAFSVLLSHGDGFVIDDGGRLRADDCVDAQHLSKAVASAALGWPGRRSVTMCVRRGRGDPHILSISQGVGALAGAAVLVVAPVALEPEALADVLYRDFGLTEAQSEAAALVASGLSPEDAAKKLDKSKETIRTQLKGGMGRLDSIIGGSTQTRLSRFAALLSSIAGAARNCGKR</sequence>
<dbReference type="AlphaFoldDB" id="A0AAC8VYY1"/>